<dbReference type="GO" id="GO:0050163">
    <property type="term" value="F:oxaloacetate tautomerase activity"/>
    <property type="evidence" value="ECO:0007669"/>
    <property type="project" value="UniProtKB-EC"/>
</dbReference>
<reference evidence="7" key="1">
    <citation type="submission" date="2023-03" db="EMBL/GenBank/DDBJ databases">
        <authorList>
            <person name="Steffen K."/>
            <person name="Cardenas P."/>
        </authorList>
    </citation>
    <scope>NUCLEOTIDE SEQUENCE</scope>
</reference>
<evidence type="ECO:0000256" key="3">
    <source>
        <dbReference type="ARBA" id="ARBA00042340"/>
    </source>
</evidence>
<dbReference type="EC" id="5.3.2.2" evidence="5"/>
<evidence type="ECO:0000259" key="6">
    <source>
        <dbReference type="Pfam" id="PF01557"/>
    </source>
</evidence>
<keyword evidence="8" id="KW-1185">Reference proteome</keyword>
<evidence type="ECO:0000313" key="7">
    <source>
        <dbReference type="EMBL" id="CAI8054925.1"/>
    </source>
</evidence>
<dbReference type="Gene3D" id="3.90.850.10">
    <property type="entry name" value="Fumarylacetoacetase-like, C-terminal domain"/>
    <property type="match status" value="1"/>
</dbReference>
<name>A0AA35XK71_GEOBA</name>
<dbReference type="GO" id="GO:0046872">
    <property type="term" value="F:metal ion binding"/>
    <property type="evidence" value="ECO:0007669"/>
    <property type="project" value="UniProtKB-KW"/>
</dbReference>
<dbReference type="InterPro" id="IPR036663">
    <property type="entry name" value="Fumarylacetoacetase_C_sf"/>
</dbReference>
<keyword evidence="2" id="KW-0479">Metal-binding</keyword>
<dbReference type="InterPro" id="IPR011234">
    <property type="entry name" value="Fumarylacetoacetase-like_C"/>
</dbReference>
<dbReference type="SUPFAM" id="SSF56529">
    <property type="entry name" value="FAH"/>
    <property type="match status" value="1"/>
</dbReference>
<feature type="domain" description="Fumarylacetoacetase-like C-terminal" evidence="6">
    <location>
        <begin position="2"/>
        <end position="98"/>
    </location>
</feature>
<organism evidence="7 8">
    <name type="scientific">Geodia barretti</name>
    <name type="common">Barrett's horny sponge</name>
    <dbReference type="NCBI Taxonomy" id="519541"/>
    <lineage>
        <taxon>Eukaryota</taxon>
        <taxon>Metazoa</taxon>
        <taxon>Porifera</taxon>
        <taxon>Demospongiae</taxon>
        <taxon>Heteroscleromorpha</taxon>
        <taxon>Tetractinellida</taxon>
        <taxon>Astrophorina</taxon>
        <taxon>Geodiidae</taxon>
        <taxon>Geodia</taxon>
    </lineage>
</organism>
<accession>A0AA35XK71</accession>
<sequence>MGKSWDTFCPLGPVIVTADEVEDAQNLDIKLWVNGEVRQDHNTSDMGRTVEETVEFITWITTMKAGDVIATGTNHIGLGPIQHGDVITEEIGDFGLLTVTSQTRGSGRGLACPE</sequence>
<evidence type="ECO:0000256" key="2">
    <source>
        <dbReference type="ARBA" id="ARBA00022723"/>
    </source>
</evidence>
<comment type="caution">
    <text evidence="7">The sequence shown here is derived from an EMBL/GenBank/DDBJ whole genome shotgun (WGS) entry which is preliminary data.</text>
</comment>
<dbReference type="EMBL" id="CASHTH010004224">
    <property type="protein sequence ID" value="CAI8054925.1"/>
    <property type="molecule type" value="Genomic_DNA"/>
</dbReference>
<evidence type="ECO:0000256" key="4">
    <source>
        <dbReference type="ARBA" id="ARBA00044911"/>
    </source>
</evidence>
<proteinExistence type="inferred from homology"/>
<evidence type="ECO:0000256" key="5">
    <source>
        <dbReference type="ARBA" id="ARBA00044973"/>
    </source>
</evidence>
<comment type="similarity">
    <text evidence="1">Belongs to the FAH family.</text>
</comment>
<gene>
    <name evidence="7" type="ORF">GBAR_LOCUS29970</name>
</gene>
<dbReference type="PANTHER" id="PTHR11820">
    <property type="entry name" value="ACYLPYRUVASE"/>
    <property type="match status" value="1"/>
</dbReference>
<dbReference type="Proteomes" id="UP001174909">
    <property type="component" value="Unassembled WGS sequence"/>
</dbReference>
<comment type="catalytic activity">
    <reaction evidence="4">
        <text>oxaloacetate = enol-oxaloacetate</text>
        <dbReference type="Rhea" id="RHEA:16021"/>
        <dbReference type="ChEBI" id="CHEBI:16452"/>
        <dbReference type="ChEBI" id="CHEBI:17479"/>
        <dbReference type="EC" id="5.3.2.2"/>
    </reaction>
    <physiologicalReaction direction="right-to-left" evidence="4">
        <dbReference type="Rhea" id="RHEA:16023"/>
    </physiologicalReaction>
</comment>
<dbReference type="AlphaFoldDB" id="A0AA35XK71"/>
<dbReference type="Pfam" id="PF01557">
    <property type="entry name" value="FAA_hydrolase"/>
    <property type="match status" value="1"/>
</dbReference>
<evidence type="ECO:0000313" key="8">
    <source>
        <dbReference type="Proteomes" id="UP001174909"/>
    </source>
</evidence>
<protein>
    <recommendedName>
        <fullName evidence="5">oxaloacetate tautomerase</fullName>
        <ecNumber evidence="5">5.3.2.2</ecNumber>
    </recommendedName>
    <alternativeName>
        <fullName evidence="3">Fumarylacetoacetate hydrolase domain-containing protein 1</fullName>
    </alternativeName>
</protein>
<evidence type="ECO:0000256" key="1">
    <source>
        <dbReference type="ARBA" id="ARBA00010211"/>
    </source>
</evidence>